<dbReference type="EMBL" id="RIBY02001868">
    <property type="protein sequence ID" value="KAH9827582.1"/>
    <property type="molecule type" value="Genomic_DNA"/>
</dbReference>
<dbReference type="AlphaFoldDB" id="A0A9W7SS53"/>
<evidence type="ECO:0000313" key="2">
    <source>
        <dbReference type="EMBL" id="KAH9827582.1"/>
    </source>
</evidence>
<dbReference type="PANTHER" id="PTHR43792:SF1">
    <property type="entry name" value="N-ACETYLTRANSFERASE DOMAIN-CONTAINING PROTEIN"/>
    <property type="match status" value="1"/>
</dbReference>
<organism evidence="2 3">
    <name type="scientific">Teratosphaeria destructans</name>
    <dbReference type="NCBI Taxonomy" id="418781"/>
    <lineage>
        <taxon>Eukaryota</taxon>
        <taxon>Fungi</taxon>
        <taxon>Dikarya</taxon>
        <taxon>Ascomycota</taxon>
        <taxon>Pezizomycotina</taxon>
        <taxon>Dothideomycetes</taxon>
        <taxon>Dothideomycetidae</taxon>
        <taxon>Mycosphaerellales</taxon>
        <taxon>Teratosphaeriaceae</taxon>
        <taxon>Teratosphaeria</taxon>
    </lineage>
</organism>
<proteinExistence type="predicted"/>
<dbReference type="OrthoDB" id="4072826at2759"/>
<dbReference type="Gene3D" id="3.40.630.30">
    <property type="match status" value="1"/>
</dbReference>
<dbReference type="Pfam" id="PF13302">
    <property type="entry name" value="Acetyltransf_3"/>
    <property type="match status" value="1"/>
</dbReference>
<comment type="caution">
    <text evidence="2">The sequence shown here is derived from an EMBL/GenBank/DDBJ whole genome shotgun (WGS) entry which is preliminary data.</text>
</comment>
<dbReference type="InterPro" id="IPR000182">
    <property type="entry name" value="GNAT_dom"/>
</dbReference>
<dbReference type="InterPro" id="IPR051531">
    <property type="entry name" value="N-acetyltransferase"/>
</dbReference>
<keyword evidence="3" id="KW-1185">Reference proteome</keyword>
<dbReference type="GO" id="GO:0016747">
    <property type="term" value="F:acyltransferase activity, transferring groups other than amino-acyl groups"/>
    <property type="evidence" value="ECO:0007669"/>
    <property type="project" value="InterPro"/>
</dbReference>
<dbReference type="SUPFAM" id="SSF55729">
    <property type="entry name" value="Acyl-CoA N-acyltransferases (Nat)"/>
    <property type="match status" value="1"/>
</dbReference>
<dbReference type="InterPro" id="IPR016181">
    <property type="entry name" value="Acyl_CoA_acyltransferase"/>
</dbReference>
<sequence length="170" mass="18792">MRWTSMPPVNSLSQAERWLKNRVLGPDVFNFAVETRSSGEYIGIMGCFHPPSIGYITSPAHTDRGYTTEALKALVPALFERLPPAGASGTGFDYLEGTTDPDNWASRRVLEKAGFRQCEMQENAIEHWLSGLRGTVVYRLARPSKTLEELGLIEDAIDDVVDPSAVPPIQ</sequence>
<name>A0A9W7SS53_9PEZI</name>
<feature type="domain" description="N-acetyltransferase" evidence="1">
    <location>
        <begin position="1"/>
        <end position="116"/>
    </location>
</feature>
<gene>
    <name evidence="2" type="ORF">Tdes44962_MAKER02840</name>
</gene>
<dbReference type="PANTHER" id="PTHR43792">
    <property type="entry name" value="GNAT FAMILY, PUTATIVE (AFU_ORTHOLOGUE AFUA_3G00765)-RELATED-RELATED"/>
    <property type="match status" value="1"/>
</dbReference>
<evidence type="ECO:0000259" key="1">
    <source>
        <dbReference type="Pfam" id="PF13302"/>
    </source>
</evidence>
<dbReference type="Proteomes" id="UP001138500">
    <property type="component" value="Unassembled WGS sequence"/>
</dbReference>
<protein>
    <submittedName>
        <fullName evidence="2">Acetyltransferase (GNAT) domain</fullName>
    </submittedName>
</protein>
<reference evidence="2 3" key="1">
    <citation type="journal article" date="2018" name="IMA Fungus">
        <title>IMA Genome-F 10: Nine draft genome sequences of Claviceps purpurea s.lat., including C. arundinis, C. humidiphila, and C. cf. spartinae, pseudomolecules for the pitch canker pathogen Fusarium circinatum, draft genome of Davidsoniella eucalypti, Grosmannia galeiformis, Quambalaria eucalypti, and Teratosphaeria destructans.</title>
        <authorList>
            <person name="Wingfield B.D."/>
            <person name="Liu M."/>
            <person name="Nguyen H.D."/>
            <person name="Lane F.A."/>
            <person name="Morgan S.W."/>
            <person name="De Vos L."/>
            <person name="Wilken P.M."/>
            <person name="Duong T.A."/>
            <person name="Aylward J."/>
            <person name="Coetzee M.P."/>
            <person name="Dadej K."/>
            <person name="De Beer Z.W."/>
            <person name="Findlay W."/>
            <person name="Havenga M."/>
            <person name="Kolarik M."/>
            <person name="Menzies J.G."/>
            <person name="Naidoo K."/>
            <person name="Pochopski O."/>
            <person name="Shoukouhi P."/>
            <person name="Santana Q.C."/>
            <person name="Seifert K.A."/>
            <person name="Soal N."/>
            <person name="Steenkamp E.T."/>
            <person name="Tatham C.T."/>
            <person name="van der Nest M.A."/>
            <person name="Wingfield M.J."/>
        </authorList>
    </citation>
    <scope>NUCLEOTIDE SEQUENCE [LARGE SCALE GENOMIC DNA]</scope>
    <source>
        <strain evidence="2">CMW44962</strain>
    </source>
</reference>
<reference evidence="2 3" key="2">
    <citation type="journal article" date="2021" name="Curr. Genet.">
        <title>Genetic response to nitrogen starvation in the aggressive Eucalyptus foliar pathogen Teratosphaeria destructans.</title>
        <authorList>
            <person name="Havenga M."/>
            <person name="Wingfield B.D."/>
            <person name="Wingfield M.J."/>
            <person name="Dreyer L.L."/>
            <person name="Roets F."/>
            <person name="Aylward J."/>
        </authorList>
    </citation>
    <scope>NUCLEOTIDE SEQUENCE [LARGE SCALE GENOMIC DNA]</scope>
    <source>
        <strain evidence="2">CMW44962</strain>
    </source>
</reference>
<evidence type="ECO:0000313" key="3">
    <source>
        <dbReference type="Proteomes" id="UP001138500"/>
    </source>
</evidence>
<accession>A0A9W7SS53</accession>